<dbReference type="EMBL" id="CP029487">
    <property type="protein sequence ID" value="QCT71620.1"/>
    <property type="molecule type" value="Genomic_DNA"/>
</dbReference>
<name>A0A4P9C812_EUBML</name>
<reference evidence="1 2" key="1">
    <citation type="submission" date="2018-05" db="EMBL/GenBank/DDBJ databases">
        <title>Genome comparison of Eubacterium sp.</title>
        <authorList>
            <person name="Feng Y."/>
            <person name="Sanchez-Andrea I."/>
            <person name="Stams A.J.M."/>
            <person name="De Vos W.M."/>
        </authorList>
    </citation>
    <scope>NUCLEOTIDE SEQUENCE [LARGE SCALE GENOMIC DNA]</scope>
    <source>
        <strain evidence="1 2">YI</strain>
    </source>
</reference>
<protein>
    <submittedName>
        <fullName evidence="1">DUF2922 domain-containing protein</fullName>
    </submittedName>
</protein>
<gene>
    <name evidence="1" type="ORF">CPZ25_009885</name>
</gene>
<dbReference type="Proteomes" id="UP000218387">
    <property type="component" value="Chromosome"/>
</dbReference>
<evidence type="ECO:0000313" key="1">
    <source>
        <dbReference type="EMBL" id="QCT71620.1"/>
    </source>
</evidence>
<evidence type="ECO:0000313" key="2">
    <source>
        <dbReference type="Proteomes" id="UP000218387"/>
    </source>
</evidence>
<dbReference type="InterPro" id="IPR021321">
    <property type="entry name" value="DUF2922"/>
</dbReference>
<proteinExistence type="predicted"/>
<accession>A0A4P9C812</accession>
<dbReference type="KEGG" id="emt:CPZ25_009885"/>
<dbReference type="Pfam" id="PF11148">
    <property type="entry name" value="DUF2922"/>
    <property type="match status" value="1"/>
</dbReference>
<keyword evidence="2" id="KW-1185">Reference proteome</keyword>
<dbReference type="RefSeq" id="WP_096918709.1">
    <property type="nucleotide sequence ID" value="NZ_CP029487.1"/>
</dbReference>
<sequence length="76" mass="8211">MAITTKKDLNLIFTTESGKEYRMTIPDYREGITDAEIKTAAAGIVADNIFQPDGFALAKLSGAKRVDTTTTDVAVE</sequence>
<organism evidence="1 2">
    <name type="scientific">Eubacterium maltosivorans</name>
    <dbReference type="NCBI Taxonomy" id="2041044"/>
    <lineage>
        <taxon>Bacteria</taxon>
        <taxon>Bacillati</taxon>
        <taxon>Bacillota</taxon>
        <taxon>Clostridia</taxon>
        <taxon>Eubacteriales</taxon>
        <taxon>Eubacteriaceae</taxon>
        <taxon>Eubacterium</taxon>
    </lineage>
</organism>
<dbReference type="AlphaFoldDB" id="A0A4P9C812"/>